<protein>
    <submittedName>
        <fullName evidence="1">Uncharacterized protein</fullName>
    </submittedName>
</protein>
<comment type="caution">
    <text evidence="1">The sequence shown here is derived from an EMBL/GenBank/DDBJ whole genome shotgun (WGS) entry which is preliminary data.</text>
</comment>
<evidence type="ECO:0000313" key="2">
    <source>
        <dbReference type="Proteomes" id="UP000019277"/>
    </source>
</evidence>
<name>W7IRA3_9PSEU</name>
<dbReference type="EMBL" id="AYXG01000216">
    <property type="protein sequence ID" value="EWC59147.1"/>
    <property type="molecule type" value="Genomic_DNA"/>
</dbReference>
<reference evidence="1 2" key="1">
    <citation type="journal article" date="2014" name="Genome Announc.">
        <title>Draft Genome Sequence of the Antitrypanosomally Active Sponge-Associated Bacterium Actinokineospora sp. Strain EG49.</title>
        <authorList>
            <person name="Harjes J."/>
            <person name="Ryu T."/>
            <person name="Abdelmohsen U.R."/>
            <person name="Moitinho-Silva L."/>
            <person name="Horn H."/>
            <person name="Ravasi T."/>
            <person name="Hentschel U."/>
        </authorList>
    </citation>
    <scope>NUCLEOTIDE SEQUENCE [LARGE SCALE GENOMIC DNA]</scope>
    <source>
        <strain evidence="1 2">EG49</strain>
    </source>
</reference>
<gene>
    <name evidence="1" type="ORF">UO65_5574</name>
</gene>
<proteinExistence type="predicted"/>
<dbReference type="AlphaFoldDB" id="W7IRA3"/>
<dbReference type="RefSeq" id="WP_052021859.1">
    <property type="nucleotide sequence ID" value="NZ_AYXG01000216.1"/>
</dbReference>
<dbReference type="Proteomes" id="UP000019277">
    <property type="component" value="Unassembled WGS sequence"/>
</dbReference>
<sequence length="115" mass="12777">MDFGYFLYRIDHPEQRIHANWTLLAFAPVPLDPTALTDSATTTAIEDMTTWAAAHLAEHHRDYDLVNICLASVDENGDPEYVLAERYHVMLDGSPLETGTTVDLRHRAVVALGAA</sequence>
<evidence type="ECO:0000313" key="1">
    <source>
        <dbReference type="EMBL" id="EWC59147.1"/>
    </source>
</evidence>
<keyword evidence="2" id="KW-1185">Reference proteome</keyword>
<organism evidence="1 2">
    <name type="scientific">Actinokineospora spheciospongiae</name>
    <dbReference type="NCBI Taxonomy" id="909613"/>
    <lineage>
        <taxon>Bacteria</taxon>
        <taxon>Bacillati</taxon>
        <taxon>Actinomycetota</taxon>
        <taxon>Actinomycetes</taxon>
        <taxon>Pseudonocardiales</taxon>
        <taxon>Pseudonocardiaceae</taxon>
        <taxon>Actinokineospora</taxon>
    </lineage>
</organism>
<accession>W7IRA3</accession>